<evidence type="ECO:0000313" key="5">
    <source>
        <dbReference type="Proteomes" id="UP000502608"/>
    </source>
</evidence>
<dbReference type="Proteomes" id="UP000502608">
    <property type="component" value="Chromosome"/>
</dbReference>
<evidence type="ECO:0000256" key="1">
    <source>
        <dbReference type="SAM" id="MobiDB-lite"/>
    </source>
</evidence>
<protein>
    <submittedName>
        <fullName evidence="4">PH domain-containing protein</fullName>
    </submittedName>
</protein>
<keyword evidence="2" id="KW-1133">Transmembrane helix</keyword>
<feature type="transmembrane region" description="Helical" evidence="2">
    <location>
        <begin position="86"/>
        <end position="107"/>
    </location>
</feature>
<feature type="region of interest" description="Disordered" evidence="1">
    <location>
        <begin position="224"/>
        <end position="253"/>
    </location>
</feature>
<dbReference type="InterPro" id="IPR005182">
    <property type="entry name" value="YdbS-like_PH"/>
</dbReference>
<dbReference type="PANTHER" id="PTHR34473">
    <property type="entry name" value="UPF0699 TRANSMEMBRANE PROTEIN YDBS"/>
    <property type="match status" value="1"/>
</dbReference>
<evidence type="ECO:0000313" key="4">
    <source>
        <dbReference type="EMBL" id="QIR13765.1"/>
    </source>
</evidence>
<dbReference type="RefSeq" id="WP_167675819.1">
    <property type="nucleotide sequence ID" value="NZ_CP050313.1"/>
</dbReference>
<feature type="transmembrane region" description="Helical" evidence="2">
    <location>
        <begin position="59"/>
        <end position="80"/>
    </location>
</feature>
<reference evidence="4 5" key="1">
    <citation type="submission" date="2020-03" db="EMBL/GenBank/DDBJ databases">
        <title>Complete genome sequence of Shewanella sp.</title>
        <authorList>
            <person name="Kim Y.-S."/>
            <person name="Kim S.-J."/>
            <person name="Jung H.-K."/>
            <person name="Kim K.-H."/>
        </authorList>
    </citation>
    <scope>NUCLEOTIDE SEQUENCE [LARGE SCALE GENOMIC DNA]</scope>
    <source>
        <strain evidence="4 5">PN3F2</strain>
    </source>
</reference>
<evidence type="ECO:0000256" key="2">
    <source>
        <dbReference type="SAM" id="Phobius"/>
    </source>
</evidence>
<proteinExistence type="predicted"/>
<keyword evidence="2" id="KW-0472">Membrane</keyword>
<evidence type="ECO:0000259" key="3">
    <source>
        <dbReference type="Pfam" id="PF03703"/>
    </source>
</evidence>
<feature type="compositionally biased region" description="Polar residues" evidence="1">
    <location>
        <begin position="224"/>
        <end position="234"/>
    </location>
</feature>
<organism evidence="4 5">
    <name type="scientific">Shewanella aestuarii</name>
    <dbReference type="NCBI Taxonomy" id="1028752"/>
    <lineage>
        <taxon>Bacteria</taxon>
        <taxon>Pseudomonadati</taxon>
        <taxon>Pseudomonadota</taxon>
        <taxon>Gammaproteobacteria</taxon>
        <taxon>Alteromonadales</taxon>
        <taxon>Shewanellaceae</taxon>
        <taxon>Shewanella</taxon>
    </lineage>
</organism>
<keyword evidence="5" id="KW-1185">Reference proteome</keyword>
<sequence length="253" mass="28181">MTDNNKQLDEQHLFAKQPNTSAIVSDNYDHGQILVTAQLTPLHQLTLQKVDVNYPKLQLGIASVILGLITLLITLLIFIIPPIGWLIKSSISLITILLTLGVIRLIYVKACQVEFGVFANEFVMRSGLFWISTTALPYTRLQHVNLSQGPLERKFNLITLKCYSAGSGEAEIDLPGLNAKYAEHLRQHLLQQAAEIQQTETAQQANAYTSSTAIKPPIDKSPIIEQNSVQTNNVDVRHPPRSNDKLADNNQHE</sequence>
<dbReference type="AlphaFoldDB" id="A0A6G9QI69"/>
<dbReference type="PANTHER" id="PTHR34473:SF2">
    <property type="entry name" value="UPF0699 TRANSMEMBRANE PROTEIN YDBT"/>
    <property type="match status" value="1"/>
</dbReference>
<dbReference type="EMBL" id="CP050313">
    <property type="protein sequence ID" value="QIR13765.1"/>
    <property type="molecule type" value="Genomic_DNA"/>
</dbReference>
<feature type="compositionally biased region" description="Basic and acidic residues" evidence="1">
    <location>
        <begin position="235"/>
        <end position="253"/>
    </location>
</feature>
<feature type="domain" description="YdbS-like PH" evidence="3">
    <location>
        <begin position="117"/>
        <end position="189"/>
    </location>
</feature>
<name>A0A6G9QI69_9GAMM</name>
<keyword evidence="2" id="KW-0812">Transmembrane</keyword>
<dbReference type="KEGG" id="saes:HBH39_04010"/>
<dbReference type="Pfam" id="PF03703">
    <property type="entry name" value="bPH_2"/>
    <property type="match status" value="1"/>
</dbReference>
<accession>A0A6G9QI69</accession>
<gene>
    <name evidence="4" type="ORF">HBH39_04010</name>
</gene>